<gene>
    <name evidence="2" type="ORF">CIMG_13508</name>
</gene>
<sequence length="221" mass="24339">MSCIKSFPCACSFHTAGEEQHKTALKEWALKKGNWCKANKDVDLANFDQENSCPHPPVQNWKAGTCAIKKICHFQSSIKLILLKTAEAILCILFELYCKHITVNTDNMKLVLGISAKIGSNYFSLIDVPDHPTPAAIICCLHAASALPTTTATTPSPPSPPITTSLPLSGTIRVSACQMAGIRAPVQFTKPVLEEQEKEKEKEEKREKENDNDDEDDDNND</sequence>
<keyword evidence="3" id="KW-1185">Reference proteome</keyword>
<dbReference type="EMBL" id="GG704915">
    <property type="protein sequence ID" value="EAS27322.3"/>
    <property type="molecule type" value="Genomic_DNA"/>
</dbReference>
<accession>J3K0F4</accession>
<dbReference type="KEGG" id="cim:CIMG_13508"/>
<proteinExistence type="predicted"/>
<organism evidence="2 3">
    <name type="scientific">Coccidioides immitis (strain RS)</name>
    <name type="common">Valley fever fungus</name>
    <dbReference type="NCBI Taxonomy" id="246410"/>
    <lineage>
        <taxon>Eukaryota</taxon>
        <taxon>Fungi</taxon>
        <taxon>Dikarya</taxon>
        <taxon>Ascomycota</taxon>
        <taxon>Pezizomycotina</taxon>
        <taxon>Eurotiomycetes</taxon>
        <taxon>Eurotiomycetidae</taxon>
        <taxon>Onygenales</taxon>
        <taxon>Onygenaceae</taxon>
        <taxon>Coccidioides</taxon>
    </lineage>
</organism>
<dbReference type="InParanoid" id="J3K0F4"/>
<dbReference type="GeneID" id="24165135"/>
<dbReference type="RefSeq" id="XP_001238905.2">
    <property type="nucleotide sequence ID" value="XM_001238904.2"/>
</dbReference>
<dbReference type="OrthoDB" id="4211898at2759"/>
<feature type="compositionally biased region" description="Acidic residues" evidence="1">
    <location>
        <begin position="210"/>
        <end position="221"/>
    </location>
</feature>
<reference evidence="3" key="1">
    <citation type="journal article" date="2009" name="Genome Res.">
        <title>Comparative genomic analyses of the human fungal pathogens Coccidioides and their relatives.</title>
        <authorList>
            <person name="Sharpton T.J."/>
            <person name="Stajich J.E."/>
            <person name="Rounsley S.D."/>
            <person name="Gardner M.J."/>
            <person name="Wortman J.R."/>
            <person name="Jordar V.S."/>
            <person name="Maiti R."/>
            <person name="Kodira C.D."/>
            <person name="Neafsey D.E."/>
            <person name="Zeng Q."/>
            <person name="Hung C.-Y."/>
            <person name="McMahan C."/>
            <person name="Muszewska A."/>
            <person name="Grynberg M."/>
            <person name="Mandel M.A."/>
            <person name="Kellner E.M."/>
            <person name="Barker B.M."/>
            <person name="Galgiani J.N."/>
            <person name="Orbach M.J."/>
            <person name="Kirkland T.N."/>
            <person name="Cole G.T."/>
            <person name="Henn M.R."/>
            <person name="Birren B.W."/>
            <person name="Taylor J.W."/>
        </authorList>
    </citation>
    <scope>NUCLEOTIDE SEQUENCE [LARGE SCALE GENOMIC DNA]</scope>
    <source>
        <strain evidence="3">RS</strain>
    </source>
</reference>
<evidence type="ECO:0000256" key="1">
    <source>
        <dbReference type="SAM" id="MobiDB-lite"/>
    </source>
</evidence>
<dbReference type="VEuPathDB" id="FungiDB:CIMG_13508"/>
<protein>
    <submittedName>
        <fullName evidence="2">Uncharacterized protein</fullName>
    </submittedName>
</protein>
<feature type="compositionally biased region" description="Basic and acidic residues" evidence="1">
    <location>
        <begin position="192"/>
        <end position="209"/>
    </location>
</feature>
<evidence type="ECO:0000313" key="2">
    <source>
        <dbReference type="EMBL" id="EAS27322.3"/>
    </source>
</evidence>
<dbReference type="AlphaFoldDB" id="J3K0F4"/>
<name>J3K0F4_COCIM</name>
<evidence type="ECO:0000313" key="3">
    <source>
        <dbReference type="Proteomes" id="UP000001261"/>
    </source>
</evidence>
<dbReference type="Proteomes" id="UP000001261">
    <property type="component" value="Unassembled WGS sequence"/>
</dbReference>
<dbReference type="STRING" id="246410.J3K0F4"/>
<reference evidence="3" key="2">
    <citation type="journal article" date="2010" name="Genome Res.">
        <title>Population genomic sequencing of Coccidioides fungi reveals recent hybridization and transposon control.</title>
        <authorList>
            <person name="Neafsey D.E."/>
            <person name="Barker B.M."/>
            <person name="Sharpton T.J."/>
            <person name="Stajich J.E."/>
            <person name="Park D.J."/>
            <person name="Whiston E."/>
            <person name="Hung C.-Y."/>
            <person name="McMahan C."/>
            <person name="White J."/>
            <person name="Sykes S."/>
            <person name="Heiman D."/>
            <person name="Young S."/>
            <person name="Zeng Q."/>
            <person name="Abouelleil A."/>
            <person name="Aftuck L."/>
            <person name="Bessette D."/>
            <person name="Brown A."/>
            <person name="FitzGerald M."/>
            <person name="Lui A."/>
            <person name="Macdonald J.P."/>
            <person name="Priest M."/>
            <person name="Orbach M.J."/>
            <person name="Galgiani J.N."/>
            <person name="Kirkland T.N."/>
            <person name="Cole G.T."/>
            <person name="Birren B.W."/>
            <person name="Henn M.R."/>
            <person name="Taylor J.W."/>
            <person name="Rounsley S.D."/>
        </authorList>
    </citation>
    <scope>GENOME REANNOTATION</scope>
    <source>
        <strain evidence="3">RS</strain>
    </source>
</reference>
<feature type="region of interest" description="Disordered" evidence="1">
    <location>
        <begin position="188"/>
        <end position="221"/>
    </location>
</feature>